<gene>
    <name evidence="1" type="ORF">F0L16_18035</name>
</gene>
<dbReference type="AlphaFoldDB" id="A0A5B0VZ76"/>
<accession>A0A5B0VZ76</accession>
<proteinExistence type="predicted"/>
<sequence length="60" mass="6352">MLPDNLNVSRFPVSAWGAVKGRLRASLRTDCLPTFGVPAVNGGRPALNSSVLCQHGCRST</sequence>
<dbReference type="EMBL" id="VTUW01000046">
    <property type="protein sequence ID" value="KAA1179734.1"/>
    <property type="molecule type" value="Genomic_DNA"/>
</dbReference>
<comment type="caution">
    <text evidence="1">The sequence shown here is derived from an EMBL/GenBank/DDBJ whole genome shotgun (WGS) entry which is preliminary data.</text>
</comment>
<name>A0A5B0VZ76_9GAMM</name>
<dbReference type="Proteomes" id="UP000322184">
    <property type="component" value="Unassembled WGS sequence"/>
</dbReference>
<reference evidence="1 2" key="1">
    <citation type="submission" date="2019-09" db="EMBL/GenBank/DDBJ databases">
        <title>Whole genome sequence of Photorhabdus heterorhabditis strain ETL (Enterobacteriales: Enterobacteriaceae) a bacterial symbiont of Heterorhabditis zealandica strain ETL (Rhabditida: Heterorhabditidae).</title>
        <authorList>
            <person name="Lulamba T.E."/>
            <person name="Serepa-Dlamini M.H."/>
        </authorList>
    </citation>
    <scope>NUCLEOTIDE SEQUENCE [LARGE SCALE GENOMIC DNA]</scope>
    <source>
        <strain evidence="1 2">ETL</strain>
    </source>
</reference>
<feature type="non-terminal residue" evidence="1">
    <location>
        <position position="60"/>
    </location>
</feature>
<evidence type="ECO:0000313" key="2">
    <source>
        <dbReference type="Proteomes" id="UP000322184"/>
    </source>
</evidence>
<organism evidence="1 2">
    <name type="scientific">Photorhabdus heterorhabditis</name>
    <dbReference type="NCBI Taxonomy" id="880156"/>
    <lineage>
        <taxon>Bacteria</taxon>
        <taxon>Pseudomonadati</taxon>
        <taxon>Pseudomonadota</taxon>
        <taxon>Gammaproteobacteria</taxon>
        <taxon>Enterobacterales</taxon>
        <taxon>Morganellaceae</taxon>
        <taxon>Photorhabdus</taxon>
    </lineage>
</organism>
<protein>
    <submittedName>
        <fullName evidence="1">Uncharacterized protein</fullName>
    </submittedName>
</protein>
<evidence type="ECO:0000313" key="1">
    <source>
        <dbReference type="EMBL" id="KAA1179734.1"/>
    </source>
</evidence>